<gene>
    <name evidence="1" type="ORF">RPERSI_LOCUS191</name>
</gene>
<comment type="caution">
    <text evidence="1">The sequence shown here is derived from an EMBL/GenBank/DDBJ whole genome shotgun (WGS) entry which is preliminary data.</text>
</comment>
<reference evidence="1" key="1">
    <citation type="submission" date="2021-06" db="EMBL/GenBank/DDBJ databases">
        <authorList>
            <person name="Kallberg Y."/>
            <person name="Tangrot J."/>
            <person name="Rosling A."/>
        </authorList>
    </citation>
    <scope>NUCLEOTIDE SEQUENCE</scope>
    <source>
        <strain evidence="1">MA461A</strain>
    </source>
</reference>
<organism evidence="1 2">
    <name type="scientific">Racocetra persica</name>
    <dbReference type="NCBI Taxonomy" id="160502"/>
    <lineage>
        <taxon>Eukaryota</taxon>
        <taxon>Fungi</taxon>
        <taxon>Fungi incertae sedis</taxon>
        <taxon>Mucoromycota</taxon>
        <taxon>Glomeromycotina</taxon>
        <taxon>Glomeromycetes</taxon>
        <taxon>Diversisporales</taxon>
        <taxon>Gigasporaceae</taxon>
        <taxon>Racocetra</taxon>
    </lineage>
</organism>
<accession>A0ACA9KB05</accession>
<dbReference type="Proteomes" id="UP000789920">
    <property type="component" value="Unassembled WGS sequence"/>
</dbReference>
<protein>
    <submittedName>
        <fullName evidence="1">36384_t:CDS:1</fullName>
    </submittedName>
</protein>
<evidence type="ECO:0000313" key="2">
    <source>
        <dbReference type="Proteomes" id="UP000789920"/>
    </source>
</evidence>
<feature type="non-terminal residue" evidence="1">
    <location>
        <position position="1"/>
    </location>
</feature>
<dbReference type="EMBL" id="CAJVQC010000140">
    <property type="protein sequence ID" value="CAG8461908.1"/>
    <property type="molecule type" value="Genomic_DNA"/>
</dbReference>
<proteinExistence type="predicted"/>
<keyword evidence="2" id="KW-1185">Reference proteome</keyword>
<sequence>TKLTEDETPDEGQEDQTPPSQKFKPLMTQIILKKIWGFGPFISDIYFRFWHYPLTRIFEITQ</sequence>
<name>A0ACA9KB05_9GLOM</name>
<evidence type="ECO:0000313" key="1">
    <source>
        <dbReference type="EMBL" id="CAG8461908.1"/>
    </source>
</evidence>